<dbReference type="Proteomes" id="UP000290433">
    <property type="component" value="Unassembled WGS sequence"/>
</dbReference>
<name>A0A444VX03_9FLAO</name>
<dbReference type="OrthoDB" id="1448971at2"/>
<protein>
    <submittedName>
        <fullName evidence="1">DUF4304 domain containing protein</fullName>
    </submittedName>
</protein>
<dbReference type="AlphaFoldDB" id="A0A444VX03"/>
<accession>A0A444VX03</accession>
<comment type="caution">
    <text evidence="1">The sequence shown here is derived from an EMBL/GenBank/DDBJ whole genome shotgun (WGS) entry which is preliminary data.</text>
</comment>
<organism evidence="1 2">
    <name type="scientific">Flavobacterium anhuiense</name>
    <dbReference type="NCBI Taxonomy" id="459526"/>
    <lineage>
        <taxon>Bacteria</taxon>
        <taxon>Pseudomonadati</taxon>
        <taxon>Bacteroidota</taxon>
        <taxon>Flavobacteriia</taxon>
        <taxon>Flavobacteriales</taxon>
        <taxon>Flavobacteriaceae</taxon>
        <taxon>Flavobacterium</taxon>
    </lineage>
</organism>
<evidence type="ECO:0000313" key="2">
    <source>
        <dbReference type="Proteomes" id="UP000290433"/>
    </source>
</evidence>
<proteinExistence type="predicted"/>
<dbReference type="EMBL" id="JUIV01000011">
    <property type="protein sequence ID" value="RYJ38072.1"/>
    <property type="molecule type" value="Genomic_DNA"/>
</dbReference>
<gene>
    <name evidence="1" type="ORF">NU08_2975</name>
</gene>
<reference evidence="1 2" key="1">
    <citation type="submission" date="2014-12" db="EMBL/GenBank/DDBJ databases">
        <title>Genome sequence of Flavobacterium anhuiense RCM74.</title>
        <authorList>
            <person name="Kim J.F."/>
            <person name="Song J.Y."/>
            <person name="Kwak M.-J."/>
            <person name="Lee S.-W."/>
        </authorList>
    </citation>
    <scope>NUCLEOTIDE SEQUENCE [LARGE SCALE GENOMIC DNA]</scope>
    <source>
        <strain evidence="1 2">RCM74</strain>
    </source>
</reference>
<evidence type="ECO:0000313" key="1">
    <source>
        <dbReference type="EMBL" id="RYJ38072.1"/>
    </source>
</evidence>
<dbReference type="Pfam" id="PF14137">
    <property type="entry name" value="DUF4304"/>
    <property type="match status" value="1"/>
</dbReference>
<dbReference type="InterPro" id="IPR025412">
    <property type="entry name" value="DUF4304"/>
</dbReference>
<dbReference type="RefSeq" id="WP_129747857.1">
    <property type="nucleotide sequence ID" value="NZ_JUIV01000011.1"/>
</dbReference>
<sequence>MNPKDLITTSIEKTLLEPLTQIGFTFSKSTLTFKRKVDEFVQTIHFQSNRHNQDNVSAEFWIFFGVSSKKYLKWHLNEFGENAINDSLGGAMNWNIKGWEFPVINSKKESHFQIINEKERENVLQTLKNNVLNIGVPFLDNLSNWENAANKLVEEKWFHYKACDFFLIAGNNEKAFSVLQEGIDYWNKNPKASFPDHKEKIQIRLDKYFG</sequence>